<dbReference type="PANTHER" id="PTHR47332:SF2">
    <property type="entry name" value="SET-6"/>
    <property type="match status" value="1"/>
</dbReference>
<organism evidence="2 3">
    <name type="scientific">Clathrospora elynae</name>
    <dbReference type="NCBI Taxonomy" id="706981"/>
    <lineage>
        <taxon>Eukaryota</taxon>
        <taxon>Fungi</taxon>
        <taxon>Dikarya</taxon>
        <taxon>Ascomycota</taxon>
        <taxon>Pezizomycotina</taxon>
        <taxon>Dothideomycetes</taxon>
        <taxon>Pleosporomycetidae</taxon>
        <taxon>Pleosporales</taxon>
        <taxon>Diademaceae</taxon>
        <taxon>Clathrospora</taxon>
    </lineage>
</organism>
<evidence type="ECO:0000259" key="1">
    <source>
        <dbReference type="PROSITE" id="PS50280"/>
    </source>
</evidence>
<reference evidence="2" key="1">
    <citation type="journal article" date="2020" name="Stud. Mycol.">
        <title>101 Dothideomycetes genomes: a test case for predicting lifestyles and emergence of pathogens.</title>
        <authorList>
            <person name="Haridas S."/>
            <person name="Albert R."/>
            <person name="Binder M."/>
            <person name="Bloem J."/>
            <person name="Labutti K."/>
            <person name="Salamov A."/>
            <person name="Andreopoulos B."/>
            <person name="Baker S."/>
            <person name="Barry K."/>
            <person name="Bills G."/>
            <person name="Bluhm B."/>
            <person name="Cannon C."/>
            <person name="Castanera R."/>
            <person name="Culley D."/>
            <person name="Daum C."/>
            <person name="Ezra D."/>
            <person name="Gonzalez J."/>
            <person name="Henrissat B."/>
            <person name="Kuo A."/>
            <person name="Liang C."/>
            <person name="Lipzen A."/>
            <person name="Lutzoni F."/>
            <person name="Magnuson J."/>
            <person name="Mondo S."/>
            <person name="Nolan M."/>
            <person name="Ohm R."/>
            <person name="Pangilinan J."/>
            <person name="Park H.-J."/>
            <person name="Ramirez L."/>
            <person name="Alfaro M."/>
            <person name="Sun H."/>
            <person name="Tritt A."/>
            <person name="Yoshinaga Y."/>
            <person name="Zwiers L.-H."/>
            <person name="Turgeon B."/>
            <person name="Goodwin S."/>
            <person name="Spatafora J."/>
            <person name="Crous P."/>
            <person name="Grigoriev I."/>
        </authorList>
    </citation>
    <scope>NUCLEOTIDE SEQUENCE</scope>
    <source>
        <strain evidence="2">CBS 161.51</strain>
    </source>
</reference>
<name>A0A6A5SRZ5_9PLEO</name>
<dbReference type="SUPFAM" id="SSF82199">
    <property type="entry name" value="SET domain"/>
    <property type="match status" value="1"/>
</dbReference>
<evidence type="ECO:0000313" key="2">
    <source>
        <dbReference type="EMBL" id="KAF1942863.1"/>
    </source>
</evidence>
<dbReference type="InterPro" id="IPR053185">
    <property type="entry name" value="SET_domain_protein"/>
</dbReference>
<sequence length="389" mass="43162">MPQSGLFATQDIPLGTRIICEPPLITLPAPGDQIDGLLLAFAALSEVDKERFWALPTCPASASEQLMAIKRQIDPLFPRMATLANKKTPQTPREVADVAKYGPRLEHAITTLRVAARWYAGRYSLTNLLEEERILLPKDTPIAGIFIEAGRLRHSCVPNCYAHYNSTANRMTVHATTNIAANEELNISHLASGYYEPAAERAQELSQKFGIRCNCTACSPSSNEYKKQEDARIRARDHALRLEHFLATLDDAEECDNSGAVVSLKPPTVSKPRTLAALEAAEQTALDVLQALRDMHCGSGIEFTRWFNALIDVINPALAEFPEYERATRSSLVLIHAAYVLRLCRWTVGEDSDEFAVLVARKKRVEGVIEGDEERAKGLEESRKRIGIL</sequence>
<dbReference type="PANTHER" id="PTHR47332">
    <property type="entry name" value="SET DOMAIN-CONTAINING PROTEIN 5"/>
    <property type="match status" value="1"/>
</dbReference>
<dbReference type="InterPro" id="IPR001214">
    <property type="entry name" value="SET_dom"/>
</dbReference>
<keyword evidence="3" id="KW-1185">Reference proteome</keyword>
<accession>A0A6A5SRZ5</accession>
<dbReference type="AlphaFoldDB" id="A0A6A5SRZ5"/>
<dbReference type="OrthoDB" id="265717at2759"/>
<dbReference type="CDD" id="cd20071">
    <property type="entry name" value="SET_SMYD"/>
    <property type="match status" value="1"/>
</dbReference>
<feature type="domain" description="SET" evidence="1">
    <location>
        <begin position="1"/>
        <end position="190"/>
    </location>
</feature>
<dbReference type="Gene3D" id="2.170.270.10">
    <property type="entry name" value="SET domain"/>
    <property type="match status" value="1"/>
</dbReference>
<protein>
    <recommendedName>
        <fullName evidence="1">SET domain-containing protein</fullName>
    </recommendedName>
</protein>
<dbReference type="InterPro" id="IPR046341">
    <property type="entry name" value="SET_dom_sf"/>
</dbReference>
<evidence type="ECO:0000313" key="3">
    <source>
        <dbReference type="Proteomes" id="UP000800038"/>
    </source>
</evidence>
<dbReference type="PROSITE" id="PS50280">
    <property type="entry name" value="SET"/>
    <property type="match status" value="1"/>
</dbReference>
<proteinExistence type="predicted"/>
<gene>
    <name evidence="2" type="ORF">EJ02DRAFT_344649</name>
</gene>
<dbReference type="Pfam" id="PF00856">
    <property type="entry name" value="SET"/>
    <property type="match status" value="1"/>
</dbReference>
<dbReference type="EMBL" id="ML976031">
    <property type="protein sequence ID" value="KAF1942863.1"/>
    <property type="molecule type" value="Genomic_DNA"/>
</dbReference>
<dbReference type="Proteomes" id="UP000800038">
    <property type="component" value="Unassembled WGS sequence"/>
</dbReference>